<dbReference type="AlphaFoldDB" id="A0AAF1KMZ3"/>
<proteinExistence type="predicted"/>
<accession>A0AAF1KMZ3</accession>
<comment type="caution">
    <text evidence="1">The sequence shown here is derived from an EMBL/GenBank/DDBJ whole genome shotgun (WGS) entry which is preliminary data.</text>
</comment>
<dbReference type="Proteomes" id="UP001196068">
    <property type="component" value="Unassembled WGS sequence"/>
</dbReference>
<reference evidence="1" key="2">
    <citation type="journal article" date="2021" name="Syst. Appl. Microbiol.">
        <title>Roseomonas hellenica sp. nov., isolated from roots of wild-growing Alkanna tinctoria.</title>
        <authorList>
            <person name="Rat A."/>
            <person name="Naranjo H.D."/>
            <person name="Lebbe L."/>
            <person name="Cnockaert M."/>
            <person name="Krigas N."/>
            <person name="Grigoriadou K."/>
            <person name="Maloupa E."/>
            <person name="Willems A."/>
        </authorList>
    </citation>
    <scope>NUCLEOTIDE SEQUENCE</scope>
    <source>
        <strain evidence="1">LMG 28251</strain>
    </source>
</reference>
<gene>
    <name evidence="1" type="ORF">GXW79_13380</name>
</gene>
<dbReference type="EMBL" id="JAAEDH010000015">
    <property type="protein sequence ID" value="MBR0656069.1"/>
    <property type="molecule type" value="Genomic_DNA"/>
</dbReference>
<keyword evidence="2" id="KW-1185">Reference proteome</keyword>
<dbReference type="RefSeq" id="WP_211874917.1">
    <property type="nucleotide sequence ID" value="NZ_JAAEDH010000015.1"/>
</dbReference>
<protein>
    <submittedName>
        <fullName evidence="1">Uncharacterized protein</fullName>
    </submittedName>
</protein>
<organism evidence="1 2">
    <name type="scientific">Plastoroseomonas arctica</name>
    <dbReference type="NCBI Taxonomy" id="1509237"/>
    <lineage>
        <taxon>Bacteria</taxon>
        <taxon>Pseudomonadati</taxon>
        <taxon>Pseudomonadota</taxon>
        <taxon>Alphaproteobacteria</taxon>
        <taxon>Acetobacterales</taxon>
        <taxon>Acetobacteraceae</taxon>
        <taxon>Plastoroseomonas</taxon>
    </lineage>
</organism>
<reference evidence="1" key="1">
    <citation type="submission" date="2020-01" db="EMBL/GenBank/DDBJ databases">
        <authorList>
            <person name="Rat A."/>
        </authorList>
    </citation>
    <scope>NUCLEOTIDE SEQUENCE</scope>
    <source>
        <strain evidence="1">LMG 28251</strain>
    </source>
</reference>
<evidence type="ECO:0000313" key="1">
    <source>
        <dbReference type="EMBL" id="MBR0656069.1"/>
    </source>
</evidence>
<sequence length="113" mass="11532">MSDTLLAAGEALAATLMAETAALKVPGHPQAGALGAAKTAALETFATLLAADPPPPRQMRAMLLLARLRHLADANQAALESALRVQAAVLEVLHDAMQRGEAAGGQAAVSFRV</sequence>
<evidence type="ECO:0000313" key="2">
    <source>
        <dbReference type="Proteomes" id="UP001196068"/>
    </source>
</evidence>
<name>A0AAF1KMZ3_9PROT</name>